<dbReference type="AlphaFoldDB" id="A0A8H7EE30"/>
<feature type="transmembrane region" description="Helical" evidence="8">
    <location>
        <begin position="1127"/>
        <end position="1145"/>
    </location>
</feature>
<dbReference type="NCBIfam" id="TIGR00801">
    <property type="entry name" value="ncs2"/>
    <property type="match status" value="1"/>
</dbReference>
<feature type="region of interest" description="Disordered" evidence="7">
    <location>
        <begin position="119"/>
        <end position="140"/>
    </location>
</feature>
<dbReference type="Pfam" id="PF00860">
    <property type="entry name" value="Xan_ur_permease"/>
    <property type="match status" value="1"/>
</dbReference>
<evidence type="ECO:0000256" key="8">
    <source>
        <dbReference type="SAM" id="Phobius"/>
    </source>
</evidence>
<keyword evidence="3" id="KW-0813">Transport</keyword>
<dbReference type="Proteomes" id="UP000596902">
    <property type="component" value="Unassembled WGS sequence"/>
</dbReference>
<dbReference type="RefSeq" id="XP_038785458.1">
    <property type="nucleotide sequence ID" value="XM_038931986.1"/>
</dbReference>
<evidence type="ECO:0000256" key="4">
    <source>
        <dbReference type="ARBA" id="ARBA00022692"/>
    </source>
</evidence>
<protein>
    <submittedName>
        <fullName evidence="9">Purine permease</fullName>
    </submittedName>
</protein>
<dbReference type="PANTHER" id="PTHR42810">
    <property type="entry name" value="PURINE PERMEASE C1399.01C-RELATED"/>
    <property type="match status" value="1"/>
</dbReference>
<feature type="transmembrane region" description="Helical" evidence="8">
    <location>
        <begin position="888"/>
        <end position="906"/>
    </location>
</feature>
<comment type="subcellular location">
    <subcellularLocation>
        <location evidence="1">Membrane</location>
        <topology evidence="1">Multi-pass membrane protein</topology>
    </subcellularLocation>
</comment>
<feature type="transmembrane region" description="Helical" evidence="8">
    <location>
        <begin position="1191"/>
        <end position="1213"/>
    </location>
</feature>
<keyword evidence="5 8" id="KW-1133">Transmembrane helix</keyword>
<dbReference type="GO" id="GO:0000324">
    <property type="term" value="C:fungal-type vacuole"/>
    <property type="evidence" value="ECO:0007669"/>
    <property type="project" value="TreeGrafter"/>
</dbReference>
<evidence type="ECO:0000256" key="5">
    <source>
        <dbReference type="ARBA" id="ARBA00022989"/>
    </source>
</evidence>
<name>A0A8H7EE30_9PLEO</name>
<keyword evidence="4 8" id="KW-0812">Transmembrane</keyword>
<feature type="region of interest" description="Disordered" evidence="7">
    <location>
        <begin position="61"/>
        <end position="85"/>
    </location>
</feature>
<feature type="transmembrane region" description="Helical" evidence="8">
    <location>
        <begin position="808"/>
        <end position="829"/>
    </location>
</feature>
<evidence type="ECO:0000256" key="3">
    <source>
        <dbReference type="ARBA" id="ARBA00022448"/>
    </source>
</evidence>
<dbReference type="GeneID" id="62205164"/>
<dbReference type="PANTHER" id="PTHR42810:SF2">
    <property type="entry name" value="PURINE PERMEASE C1399.01C-RELATED"/>
    <property type="match status" value="1"/>
</dbReference>
<reference evidence="9" key="1">
    <citation type="submission" date="2020-01" db="EMBL/GenBank/DDBJ databases">
        <authorList>
            <person name="Feng Z.H.Z."/>
        </authorList>
    </citation>
    <scope>NUCLEOTIDE SEQUENCE</scope>
    <source>
        <strain evidence="9">CBS107.38</strain>
    </source>
</reference>
<evidence type="ECO:0000256" key="7">
    <source>
        <dbReference type="SAM" id="MobiDB-lite"/>
    </source>
</evidence>
<dbReference type="EMBL" id="JAAABM010000009">
    <property type="protein sequence ID" value="KAF7675176.1"/>
    <property type="molecule type" value="Genomic_DNA"/>
</dbReference>
<sequence>MMMSLMGYASFCTREDITVTSSAPPPAYQAQSATIGSDDLVRALLDRVSQLEARLQEQYNIASSETPLPPPQLADNPASPANDEAITLSTDDDITSQSVETGDAATVLEFLAWGRKKDADYGTSPEHNSGPRRLSVRHEDEATTSNIPCEASRDAQLDLLESLLPDKTHIIQLVEYHNTSILWYHGSYSSAMFESDLDLFMGEYEGNVRHEDLNLQWLGLLFAIMTGSITCAPSSIYRSWGFSSEERMVLSQRWYEATVTCLEVAGYIETHTIYSVQAIATLTIAAHILGKSNSQSILLASAGRIAQSLGLHRLGPENAARATSKEQLRQREAGRRVFNQLCTQDWFQIPFSESYSLNPRFFKTSKPLNCNDEDMVPLPLSTPTQASYCNYRYDIAALMPQLLDAMTGCNTLFTKYEQVLRYDEKMRKLATACMPTFLSNNAPVATGWPIYVGWARRSLAICASHKIIMIHRKFIGLSFSNSAFSFTRRTCIAASKTILKEALSGNDQGPTLWIEQAFSVAAGIILSLDAFHRSASEREFEEHKKLVEDAISYLRTFEDSKIASRGVQLLSGLQRELQNGRSVNPRKRQQPTEFGELAPSSSKRARTFNVESFINNVSRDLQVTIPTSSTADGPANWITTLSVRPGQSAVAMALESNGEMGPKSKYAEETGPYSSAASEDMGAVTEKWQDTLAEIKYAFTTKDGWIGDYDYIYLITPNIWPLNRKYKDYLAPFYGLNDRVPVLLTLLLGLQHALTMIGSIVSPPLAIASGAFNFDPAMTTYLVSTAFITTGIATALQVTRLHIMKTPFFIGTGLLSVVGPTFDILPIVFNYAALRYKSGTCPVLDDGTQGPCPDAWGACLGTMLCCVWIQIALAFVPPKMLNKVFPKLITGSLLTLIGVYLVGNGLQNWGGSSNCHGGEGFYALCPDITAPQPLVWGHPKLIGLGFSVFATIILVEAIGAPLMRSASVIIGLAVGCAISGATGYWSTEQLTQAPGGTFLWVHTFKLSVDGALVLPMIIMFACQAVSCIPDILATAELSGVGIEGTEFNSRIQGGILCDGLGSFFSALGTGPPMVSQAGNNGVIVLTGCASRRAGWAASGFLILMGVIAKFGAVFASMPPSVLGGMQVFLYSTIAVAGIRVLALISWTRRDRFILAVALGIGFMDICQPDWFAQVLAYDGPNENLVGFEQGINLAVETPFVIAAIVGIFLNAVLPKDKSASRTVGYGDEQKHPRIGVRDD</sequence>
<accession>A0A8H7EE30</accession>
<comment type="similarity">
    <text evidence="2">Belongs to the nucleobase:cation symporter-2 (NCS2) (TC 2.A.40) family.</text>
</comment>
<dbReference type="PROSITE" id="PS01116">
    <property type="entry name" value="XANTH_URACIL_PERMASE"/>
    <property type="match status" value="1"/>
</dbReference>
<feature type="transmembrane region" description="Helical" evidence="8">
    <location>
        <begin position="966"/>
        <end position="986"/>
    </location>
</feature>
<reference evidence="9" key="2">
    <citation type="submission" date="2020-08" db="EMBL/GenBank/DDBJ databases">
        <title>Draft Genome Sequence of Cumin Blight Pathogen Alternaria burnsii.</title>
        <authorList>
            <person name="Feng Z."/>
        </authorList>
    </citation>
    <scope>NUCLEOTIDE SEQUENCE</scope>
    <source>
        <strain evidence="9">CBS107.38</strain>
    </source>
</reference>
<feature type="transmembrane region" description="Helical" evidence="8">
    <location>
        <begin position="1095"/>
        <end position="1115"/>
    </location>
</feature>
<evidence type="ECO:0000313" key="9">
    <source>
        <dbReference type="EMBL" id="KAF7675176.1"/>
    </source>
</evidence>
<proteinExistence type="inferred from homology"/>
<dbReference type="GO" id="GO:0042907">
    <property type="term" value="F:xanthine transmembrane transporter activity"/>
    <property type="evidence" value="ECO:0007669"/>
    <property type="project" value="TreeGrafter"/>
</dbReference>
<keyword evidence="10" id="KW-1185">Reference proteome</keyword>
<feature type="transmembrane region" description="Helical" evidence="8">
    <location>
        <begin position="941"/>
        <end position="959"/>
    </location>
</feature>
<evidence type="ECO:0000313" key="10">
    <source>
        <dbReference type="Proteomes" id="UP000596902"/>
    </source>
</evidence>
<gene>
    <name evidence="9" type="ORF">GT037_006939</name>
</gene>
<dbReference type="GO" id="GO:0005886">
    <property type="term" value="C:plasma membrane"/>
    <property type="evidence" value="ECO:0007669"/>
    <property type="project" value="TreeGrafter"/>
</dbReference>
<evidence type="ECO:0000256" key="2">
    <source>
        <dbReference type="ARBA" id="ARBA00008821"/>
    </source>
</evidence>
<dbReference type="InterPro" id="IPR006042">
    <property type="entry name" value="Xan_ur_permease"/>
</dbReference>
<feature type="transmembrane region" description="Helical" evidence="8">
    <location>
        <begin position="778"/>
        <end position="796"/>
    </location>
</feature>
<feature type="region of interest" description="Disordered" evidence="7">
    <location>
        <begin position="578"/>
        <end position="602"/>
    </location>
</feature>
<organism evidence="9 10">
    <name type="scientific">Alternaria burnsii</name>
    <dbReference type="NCBI Taxonomy" id="1187904"/>
    <lineage>
        <taxon>Eukaryota</taxon>
        <taxon>Fungi</taxon>
        <taxon>Dikarya</taxon>
        <taxon>Ascomycota</taxon>
        <taxon>Pezizomycotina</taxon>
        <taxon>Dothideomycetes</taxon>
        <taxon>Pleosporomycetidae</taxon>
        <taxon>Pleosporales</taxon>
        <taxon>Pleosporineae</taxon>
        <taxon>Pleosporaceae</taxon>
        <taxon>Alternaria</taxon>
        <taxon>Alternaria sect. Alternaria</taxon>
    </lineage>
</organism>
<dbReference type="CDD" id="cd12148">
    <property type="entry name" value="fungal_TF_MHR"/>
    <property type="match status" value="1"/>
</dbReference>
<evidence type="ECO:0000256" key="6">
    <source>
        <dbReference type="ARBA" id="ARBA00023136"/>
    </source>
</evidence>
<feature type="region of interest" description="Disordered" evidence="7">
    <location>
        <begin position="660"/>
        <end position="679"/>
    </location>
</feature>
<evidence type="ECO:0000256" key="1">
    <source>
        <dbReference type="ARBA" id="ARBA00004141"/>
    </source>
</evidence>
<feature type="transmembrane region" description="Helical" evidence="8">
    <location>
        <begin position="855"/>
        <end position="876"/>
    </location>
</feature>
<keyword evidence="6 8" id="KW-0472">Membrane</keyword>
<dbReference type="InterPro" id="IPR006043">
    <property type="entry name" value="NCS2"/>
</dbReference>
<feature type="transmembrane region" description="Helical" evidence="8">
    <location>
        <begin position="1006"/>
        <end position="1028"/>
    </location>
</feature>
<feature type="transmembrane region" description="Helical" evidence="8">
    <location>
        <begin position="1152"/>
        <end position="1171"/>
    </location>
</feature>
<comment type="caution">
    <text evidence="9">The sequence shown here is derived from an EMBL/GenBank/DDBJ whole genome shotgun (WGS) entry which is preliminary data.</text>
</comment>